<protein>
    <submittedName>
        <fullName evidence="7">Response regulator of zinc sigma-54-dependent two-component system</fullName>
    </submittedName>
</protein>
<dbReference type="RefSeq" id="WP_004868404.1">
    <property type="nucleotide sequence ID" value="NZ_CP005986.1"/>
</dbReference>
<dbReference type="PROSITE" id="PS00676">
    <property type="entry name" value="SIGMA54_INTERACT_2"/>
    <property type="match status" value="1"/>
</dbReference>
<evidence type="ECO:0000313" key="7">
    <source>
        <dbReference type="EMBL" id="AIA55975.1"/>
    </source>
</evidence>
<reference evidence="7 8" key="1">
    <citation type="journal article" date="2009" name="J. Bacteriol.">
        <title>Draft genome sequence of the extremely acidophilic bacterium Acidithiobacillus caldus ATCC 51756 reveals metabolic versatility in the genus Acidithiobacillus.</title>
        <authorList>
            <person name="Valdes J."/>
            <person name="Quatrini R."/>
            <person name="Hallberg K."/>
            <person name="Dopson M."/>
            <person name="Valenzuela P.D."/>
            <person name="Holmes D.S."/>
        </authorList>
    </citation>
    <scope>NUCLEOTIDE SEQUENCE [LARGE SCALE GENOMIC DNA]</scope>
    <source>
        <strain evidence="8">ATCC 51756 / DSM 8584 / KU</strain>
    </source>
</reference>
<dbReference type="HOGENOM" id="CLU_000445_8_10_6"/>
<keyword evidence="2" id="KW-0067">ATP-binding</keyword>
<dbReference type="GO" id="GO:0003677">
    <property type="term" value="F:DNA binding"/>
    <property type="evidence" value="ECO:0007669"/>
    <property type="project" value="UniProtKB-KW"/>
</dbReference>
<dbReference type="InterPro" id="IPR025944">
    <property type="entry name" value="Sigma_54_int_dom_CS"/>
</dbReference>
<dbReference type="SUPFAM" id="SSF46689">
    <property type="entry name" value="Homeodomain-like"/>
    <property type="match status" value="1"/>
</dbReference>
<dbReference type="Gene3D" id="1.10.10.60">
    <property type="entry name" value="Homeodomain-like"/>
    <property type="match status" value="1"/>
</dbReference>
<dbReference type="GO" id="GO:0005524">
    <property type="term" value="F:ATP binding"/>
    <property type="evidence" value="ECO:0007669"/>
    <property type="project" value="UniProtKB-KW"/>
</dbReference>
<dbReference type="GO" id="GO:0006355">
    <property type="term" value="P:regulation of DNA-templated transcription"/>
    <property type="evidence" value="ECO:0007669"/>
    <property type="project" value="InterPro"/>
</dbReference>
<evidence type="ECO:0000256" key="1">
    <source>
        <dbReference type="ARBA" id="ARBA00022741"/>
    </source>
</evidence>
<evidence type="ECO:0000259" key="6">
    <source>
        <dbReference type="PROSITE" id="PS50045"/>
    </source>
</evidence>
<dbReference type="PROSITE" id="PS50045">
    <property type="entry name" value="SIGMA54_INTERACT_4"/>
    <property type="match status" value="1"/>
</dbReference>
<dbReference type="AlphaFoldDB" id="A0A059ZWK8"/>
<dbReference type="InterPro" id="IPR009057">
    <property type="entry name" value="Homeodomain-like_sf"/>
</dbReference>
<dbReference type="InterPro" id="IPR058031">
    <property type="entry name" value="AAA_lid_NorR"/>
</dbReference>
<dbReference type="Proteomes" id="UP000005522">
    <property type="component" value="Chromosome"/>
</dbReference>
<dbReference type="SMART" id="SM00382">
    <property type="entry name" value="AAA"/>
    <property type="match status" value="1"/>
</dbReference>
<dbReference type="PANTHER" id="PTHR32071">
    <property type="entry name" value="TRANSCRIPTIONAL REGULATORY PROTEIN"/>
    <property type="match status" value="1"/>
</dbReference>
<dbReference type="InterPro" id="IPR027417">
    <property type="entry name" value="P-loop_NTPase"/>
</dbReference>
<proteinExistence type="predicted"/>
<dbReference type="Pfam" id="PF25601">
    <property type="entry name" value="AAA_lid_14"/>
    <property type="match status" value="1"/>
</dbReference>
<dbReference type="eggNOG" id="COG3829">
    <property type="taxonomic scope" value="Bacteria"/>
</dbReference>
<name>A0A059ZWK8_ACICK</name>
<accession>A0A059ZWK8</accession>
<dbReference type="FunFam" id="3.40.50.300:FF:000006">
    <property type="entry name" value="DNA-binding transcriptional regulator NtrC"/>
    <property type="match status" value="1"/>
</dbReference>
<evidence type="ECO:0000256" key="2">
    <source>
        <dbReference type="ARBA" id="ARBA00022840"/>
    </source>
</evidence>
<keyword evidence="3" id="KW-0805">Transcription regulation</keyword>
<dbReference type="InterPro" id="IPR002078">
    <property type="entry name" value="Sigma_54_int"/>
</dbReference>
<dbReference type="EMBL" id="CP005986">
    <property type="protein sequence ID" value="AIA55975.1"/>
    <property type="molecule type" value="Genomic_DNA"/>
</dbReference>
<dbReference type="KEGG" id="acz:Acaty_c2121"/>
<sequence>MSELFAQLRPELTSLMDCFATPAVLLRQDGTVITANQAYRRRFGDGKPLQGRSCDGILAAAGYDCHSQGNLCPLEACGQTGLEQHVLHVHDQGAVQIDLYPIRDDEGVPRYFLELLSPLLSKGDESTSMVGNSPAWREVLHLIRRAAPSDSAVLLLGESGTGKELAAAAIHRASPRSTGPFVVLDCSGLSETLFESELFGHEKGAFTGAHSRKIGLAEAAHGGTLFLDEVGDIPLALQVKLLRLLETGQFRRVGGVEPIHSDFRLIAATHRDLEKMVTEERFRRDLYYRVNMFPIVLPPLRERREDIDALAEALLHRLPEGRRLRLHPDTLACLRNYDYPGNIRELRNILGRAALLADELWILPEHLPPHLREGLRKAEPPSLPGQAAAGAVPEILPLAELEAQYLRWARDNFPGDRRSLAHRLGVSERTLYRKLDQLDAHQSHVPPVA</sequence>
<dbReference type="Gene3D" id="1.10.8.60">
    <property type="match status" value="1"/>
</dbReference>
<feature type="domain" description="Sigma-54 factor interaction" evidence="6">
    <location>
        <begin position="129"/>
        <end position="355"/>
    </location>
</feature>
<dbReference type="InterPro" id="IPR003593">
    <property type="entry name" value="AAA+_ATPase"/>
</dbReference>
<evidence type="ECO:0000313" key="8">
    <source>
        <dbReference type="Proteomes" id="UP000005522"/>
    </source>
</evidence>
<dbReference type="CDD" id="cd00009">
    <property type="entry name" value="AAA"/>
    <property type="match status" value="1"/>
</dbReference>
<dbReference type="Pfam" id="PF00158">
    <property type="entry name" value="Sigma54_activat"/>
    <property type="match status" value="1"/>
</dbReference>
<keyword evidence="5" id="KW-0804">Transcription</keyword>
<dbReference type="PROSITE" id="PS00688">
    <property type="entry name" value="SIGMA54_INTERACT_3"/>
    <property type="match status" value="1"/>
</dbReference>
<keyword evidence="4" id="KW-0238">DNA-binding</keyword>
<evidence type="ECO:0000256" key="4">
    <source>
        <dbReference type="ARBA" id="ARBA00023125"/>
    </source>
</evidence>
<evidence type="ECO:0000256" key="5">
    <source>
        <dbReference type="ARBA" id="ARBA00023163"/>
    </source>
</evidence>
<organism evidence="7 8">
    <name type="scientific">Acidithiobacillus caldus (strain ATCC 51756 / DSM 8584 / KU)</name>
    <dbReference type="NCBI Taxonomy" id="637389"/>
    <lineage>
        <taxon>Bacteria</taxon>
        <taxon>Pseudomonadati</taxon>
        <taxon>Pseudomonadota</taxon>
        <taxon>Acidithiobacillia</taxon>
        <taxon>Acidithiobacillales</taxon>
        <taxon>Acidithiobacillaceae</taxon>
        <taxon>Acidithiobacillus</taxon>
    </lineage>
</organism>
<keyword evidence="1" id="KW-0547">Nucleotide-binding</keyword>
<dbReference type="SUPFAM" id="SSF52540">
    <property type="entry name" value="P-loop containing nucleoside triphosphate hydrolases"/>
    <property type="match status" value="1"/>
</dbReference>
<dbReference type="InterPro" id="IPR025943">
    <property type="entry name" value="Sigma_54_int_dom_ATP-bd_2"/>
</dbReference>
<gene>
    <name evidence="7" type="ORF">Acaty_c2121</name>
</gene>
<evidence type="ECO:0000256" key="3">
    <source>
        <dbReference type="ARBA" id="ARBA00023015"/>
    </source>
</evidence>
<dbReference type="Gene3D" id="3.40.50.300">
    <property type="entry name" value="P-loop containing nucleotide triphosphate hydrolases"/>
    <property type="match status" value="1"/>
</dbReference>